<accession>A0A2G5SYF8</accession>
<organism evidence="1 2">
    <name type="scientific">Caenorhabditis nigoni</name>
    <dbReference type="NCBI Taxonomy" id="1611254"/>
    <lineage>
        <taxon>Eukaryota</taxon>
        <taxon>Metazoa</taxon>
        <taxon>Ecdysozoa</taxon>
        <taxon>Nematoda</taxon>
        <taxon>Chromadorea</taxon>
        <taxon>Rhabditida</taxon>
        <taxon>Rhabditina</taxon>
        <taxon>Rhabditomorpha</taxon>
        <taxon>Rhabditoidea</taxon>
        <taxon>Rhabditidae</taxon>
        <taxon>Peloderinae</taxon>
        <taxon>Caenorhabditis</taxon>
    </lineage>
</organism>
<name>A0A2G5SYF8_9PELO</name>
<dbReference type="Proteomes" id="UP000230233">
    <property type="component" value="Chromosome X"/>
</dbReference>
<dbReference type="OrthoDB" id="5874242at2759"/>
<sequence>MFYDNPTPFSRLTSLFNRVRGVNSTTHIRLGMTLCKDSNRTLCESAYGLISEKKSEMMDIYLIGSIEPETMAMYIIHNNEYHDGYTCEQLGHLIRIMRARTSLLDHKYDSDSIIKKTEQIIEKYNYQKRLKNNTLYQYERAALAKPSAGPAKQTEDLPKVQNVSDPVAFLGIAGMVGVESSISKSDKIKKKVGSKDSSRDAQKVVLPEILIEQLSPPTSLHSKA</sequence>
<comment type="caution">
    <text evidence="1">The sequence shown here is derived from an EMBL/GenBank/DDBJ whole genome shotgun (WGS) entry which is preliminary data.</text>
</comment>
<proteinExistence type="predicted"/>
<dbReference type="EMBL" id="PDUG01000006">
    <property type="protein sequence ID" value="PIC19876.1"/>
    <property type="molecule type" value="Genomic_DNA"/>
</dbReference>
<gene>
    <name evidence="1" type="primary">Cnig_chr_X.g25257</name>
    <name evidence="1" type="ORF">B9Z55_025257</name>
</gene>
<evidence type="ECO:0000313" key="1">
    <source>
        <dbReference type="EMBL" id="PIC19876.1"/>
    </source>
</evidence>
<protein>
    <submittedName>
        <fullName evidence="1">Uncharacterized protein</fullName>
    </submittedName>
</protein>
<reference evidence="2" key="1">
    <citation type="submission" date="2017-10" db="EMBL/GenBank/DDBJ databases">
        <title>Rapid genome shrinkage in a self-fertile nematode reveals novel sperm competition proteins.</title>
        <authorList>
            <person name="Yin D."/>
            <person name="Schwarz E.M."/>
            <person name="Thomas C.G."/>
            <person name="Felde R.L."/>
            <person name="Korf I.F."/>
            <person name="Cutter A.D."/>
            <person name="Schartner C.M."/>
            <person name="Ralston E.J."/>
            <person name="Meyer B.J."/>
            <person name="Haag E.S."/>
        </authorList>
    </citation>
    <scope>NUCLEOTIDE SEQUENCE [LARGE SCALE GENOMIC DNA]</scope>
    <source>
        <strain evidence="2">JU1422</strain>
    </source>
</reference>
<dbReference type="AlphaFoldDB" id="A0A2G5SYF8"/>
<keyword evidence="2" id="KW-1185">Reference proteome</keyword>
<evidence type="ECO:0000313" key="2">
    <source>
        <dbReference type="Proteomes" id="UP000230233"/>
    </source>
</evidence>